<accession>A0A6N7YSP3</accession>
<keyword evidence="7" id="KW-1185">Reference proteome</keyword>
<keyword evidence="4" id="KW-0560">Oxidoreductase</keyword>
<keyword evidence="3" id="KW-0274">FAD</keyword>
<dbReference type="InterPro" id="IPR036250">
    <property type="entry name" value="AcylCo_DH-like_C"/>
</dbReference>
<comment type="similarity">
    <text evidence="1">Belongs to the acyl-CoA dehydrogenase family.</text>
</comment>
<dbReference type="Gene3D" id="1.20.140.10">
    <property type="entry name" value="Butyryl-CoA Dehydrogenase, subunit A, domain 3"/>
    <property type="match status" value="1"/>
</dbReference>
<dbReference type="PANTHER" id="PTHR43884">
    <property type="entry name" value="ACYL-COA DEHYDROGENASE"/>
    <property type="match status" value="1"/>
</dbReference>
<reference evidence="6 7" key="1">
    <citation type="submission" date="2019-11" db="EMBL/GenBank/DDBJ databases">
        <title>Draft genome of Amycolatopsis RM579.</title>
        <authorList>
            <person name="Duangmal K."/>
            <person name="Mingma R."/>
        </authorList>
    </citation>
    <scope>NUCLEOTIDE SEQUENCE [LARGE SCALE GENOMIC DNA]</scope>
    <source>
        <strain evidence="6 7">RM579</strain>
    </source>
</reference>
<dbReference type="InterPro" id="IPR046373">
    <property type="entry name" value="Acyl-CoA_Oxase/DH_mid-dom_sf"/>
</dbReference>
<dbReference type="InterPro" id="IPR009075">
    <property type="entry name" value="AcylCo_DH/oxidase_C"/>
</dbReference>
<evidence type="ECO:0000313" key="6">
    <source>
        <dbReference type="EMBL" id="MTD56057.1"/>
    </source>
</evidence>
<protein>
    <recommendedName>
        <fullName evidence="5">Acyl-CoA dehydrogenase/oxidase C-terminal domain-containing protein</fullName>
    </recommendedName>
</protein>
<organism evidence="6 7">
    <name type="scientific">Amycolatopsis pithecellobii</name>
    <dbReference type="NCBI Taxonomy" id="664692"/>
    <lineage>
        <taxon>Bacteria</taxon>
        <taxon>Bacillati</taxon>
        <taxon>Actinomycetota</taxon>
        <taxon>Actinomycetes</taxon>
        <taxon>Pseudonocardiales</taxon>
        <taxon>Pseudonocardiaceae</taxon>
        <taxon>Amycolatopsis</taxon>
    </lineage>
</organism>
<dbReference type="SUPFAM" id="SSF56645">
    <property type="entry name" value="Acyl-CoA dehydrogenase NM domain-like"/>
    <property type="match status" value="1"/>
</dbReference>
<dbReference type="Gene3D" id="2.40.110.10">
    <property type="entry name" value="Butyryl-CoA Dehydrogenase, subunit A, domain 2"/>
    <property type="match status" value="1"/>
</dbReference>
<evidence type="ECO:0000313" key="7">
    <source>
        <dbReference type="Proteomes" id="UP000440096"/>
    </source>
</evidence>
<dbReference type="Proteomes" id="UP000440096">
    <property type="component" value="Unassembled WGS sequence"/>
</dbReference>
<evidence type="ECO:0000259" key="5">
    <source>
        <dbReference type="Pfam" id="PF00441"/>
    </source>
</evidence>
<sequence length="363" mass="39001">MRFTLTQDQIALRSKAAESFRPLPVPWPPYPGDRLMPAEPADDRQEVTQFGALIDGVWDGEPAAGDDRLLRTALVAEAAGGAFPVSSIVELVLLRRLAAGSAELAEALAGRRHVAAFSCAPGTPTARLRRAGRNYQLSGRCQAVCSQPADRVLLPAKQDGRIVLVSVDPAEPGIEATERHPVAAGTTLLELDFTNARLAPDQVFPLPATAGSLTDLNSLGRLLSAAELVGVMQWALDAAVGRARTRQQFGRPIGAFQAVAHQCADLLCTVELCRSLVYAAAVTHDGGGIPDRRLAAQAWLLVWHESLGVLTTALHLFGADGLRWSEPLHLQLKRCQLRRQLWGDMHEVSSYLTETRPTGNGGV</sequence>
<dbReference type="SUPFAM" id="SSF47203">
    <property type="entry name" value="Acyl-CoA dehydrogenase C-terminal domain-like"/>
    <property type="match status" value="1"/>
</dbReference>
<feature type="domain" description="Acyl-CoA dehydrogenase/oxidase C-terminal" evidence="5">
    <location>
        <begin position="219"/>
        <end position="339"/>
    </location>
</feature>
<name>A0A6N7YSP3_9PSEU</name>
<evidence type="ECO:0000256" key="2">
    <source>
        <dbReference type="ARBA" id="ARBA00022630"/>
    </source>
</evidence>
<evidence type="ECO:0000256" key="3">
    <source>
        <dbReference type="ARBA" id="ARBA00022827"/>
    </source>
</evidence>
<gene>
    <name evidence="6" type="ORF">GKO32_19045</name>
</gene>
<dbReference type="AlphaFoldDB" id="A0A6N7YSP3"/>
<proteinExistence type="inferred from homology"/>
<comment type="caution">
    <text evidence="6">The sequence shown here is derived from an EMBL/GenBank/DDBJ whole genome shotgun (WGS) entry which is preliminary data.</text>
</comment>
<dbReference type="PANTHER" id="PTHR43884:SF20">
    <property type="entry name" value="ACYL-COA DEHYDROGENASE FADE28"/>
    <property type="match status" value="1"/>
</dbReference>
<dbReference type="OrthoDB" id="4319499at2"/>
<evidence type="ECO:0000256" key="4">
    <source>
        <dbReference type="ARBA" id="ARBA00023002"/>
    </source>
</evidence>
<keyword evidence="2" id="KW-0285">Flavoprotein</keyword>
<dbReference type="EMBL" id="WMBA01000029">
    <property type="protein sequence ID" value="MTD56057.1"/>
    <property type="molecule type" value="Genomic_DNA"/>
</dbReference>
<dbReference type="RefSeq" id="WP_154758231.1">
    <property type="nucleotide sequence ID" value="NZ_WMBA01000029.1"/>
</dbReference>
<dbReference type="InterPro" id="IPR009100">
    <property type="entry name" value="AcylCoA_DH/oxidase_NM_dom_sf"/>
</dbReference>
<dbReference type="GO" id="GO:0003995">
    <property type="term" value="F:acyl-CoA dehydrogenase activity"/>
    <property type="evidence" value="ECO:0007669"/>
    <property type="project" value="TreeGrafter"/>
</dbReference>
<evidence type="ECO:0000256" key="1">
    <source>
        <dbReference type="ARBA" id="ARBA00009347"/>
    </source>
</evidence>
<dbReference type="Pfam" id="PF00441">
    <property type="entry name" value="Acyl-CoA_dh_1"/>
    <property type="match status" value="1"/>
</dbReference>